<sequence length="382" mass="43008">MTRTAEASATLRSRLEAVLSDIAKQKEIIKKIEGSTSARLPRETASEIFIHCLPPSENTYKYLRDPLLLLGICTRWSEIALSTPQLWANLCVEIPAEVTSEFVNYLNGWLSRAKESPLSLSFTGCHTARAEIIGIVAGRAHHIFPCLKSLRVTRVLDDKASPPAANATLQVLRSAPGLVASLFNLEDRPRRSMEPGECVHHGRLTTLVIEGIYEPSAHILEGLRLPALEHLRVTIHSGNTTELISFLTRSSSCLNYLSINGIDQHWDRNSVERCFALVPCLTSLDLTGHEDFHNIVIALLTCGPCEELLPDLFGLTMTREWTYHPDATWYKPLTAMLSGRRRRLRSFRVKWVRYGVPKPDEDDKRVVRELMEEGMEIDLGIY</sequence>
<evidence type="ECO:0000313" key="1">
    <source>
        <dbReference type="EMBL" id="KAJ7321097.1"/>
    </source>
</evidence>
<comment type="caution">
    <text evidence="1">The sequence shown here is derived from an EMBL/GenBank/DDBJ whole genome shotgun (WGS) entry which is preliminary data.</text>
</comment>
<name>A0AAD6ZFF4_9AGAR</name>
<keyword evidence="2" id="KW-1185">Reference proteome</keyword>
<proteinExistence type="predicted"/>
<organism evidence="1 2">
    <name type="scientific">Mycena albidolilacea</name>
    <dbReference type="NCBI Taxonomy" id="1033008"/>
    <lineage>
        <taxon>Eukaryota</taxon>
        <taxon>Fungi</taxon>
        <taxon>Dikarya</taxon>
        <taxon>Basidiomycota</taxon>
        <taxon>Agaricomycotina</taxon>
        <taxon>Agaricomycetes</taxon>
        <taxon>Agaricomycetidae</taxon>
        <taxon>Agaricales</taxon>
        <taxon>Marasmiineae</taxon>
        <taxon>Mycenaceae</taxon>
        <taxon>Mycena</taxon>
    </lineage>
</organism>
<accession>A0AAD6ZFF4</accession>
<gene>
    <name evidence="1" type="ORF">DFH08DRAFT_1086017</name>
</gene>
<evidence type="ECO:0008006" key="3">
    <source>
        <dbReference type="Google" id="ProtNLM"/>
    </source>
</evidence>
<dbReference type="Proteomes" id="UP001218218">
    <property type="component" value="Unassembled WGS sequence"/>
</dbReference>
<reference evidence="1" key="1">
    <citation type="submission" date="2023-03" db="EMBL/GenBank/DDBJ databases">
        <title>Massive genome expansion in bonnet fungi (Mycena s.s.) driven by repeated elements and novel gene families across ecological guilds.</title>
        <authorList>
            <consortium name="Lawrence Berkeley National Laboratory"/>
            <person name="Harder C.B."/>
            <person name="Miyauchi S."/>
            <person name="Viragh M."/>
            <person name="Kuo A."/>
            <person name="Thoen E."/>
            <person name="Andreopoulos B."/>
            <person name="Lu D."/>
            <person name="Skrede I."/>
            <person name="Drula E."/>
            <person name="Henrissat B."/>
            <person name="Morin E."/>
            <person name="Kohler A."/>
            <person name="Barry K."/>
            <person name="LaButti K."/>
            <person name="Morin E."/>
            <person name="Salamov A."/>
            <person name="Lipzen A."/>
            <person name="Mereny Z."/>
            <person name="Hegedus B."/>
            <person name="Baldrian P."/>
            <person name="Stursova M."/>
            <person name="Weitz H."/>
            <person name="Taylor A."/>
            <person name="Grigoriev I.V."/>
            <person name="Nagy L.G."/>
            <person name="Martin F."/>
            <person name="Kauserud H."/>
        </authorList>
    </citation>
    <scope>NUCLEOTIDE SEQUENCE</scope>
    <source>
        <strain evidence="1">CBHHK002</strain>
    </source>
</reference>
<dbReference type="EMBL" id="JARIHO010000052">
    <property type="protein sequence ID" value="KAJ7321097.1"/>
    <property type="molecule type" value="Genomic_DNA"/>
</dbReference>
<protein>
    <recommendedName>
        <fullName evidence="3">F-box domain-containing protein</fullName>
    </recommendedName>
</protein>
<evidence type="ECO:0000313" key="2">
    <source>
        <dbReference type="Proteomes" id="UP001218218"/>
    </source>
</evidence>
<dbReference type="AlphaFoldDB" id="A0AAD6ZFF4"/>